<evidence type="ECO:0000313" key="2">
    <source>
        <dbReference type="EMBL" id="GKV49813.1"/>
    </source>
</evidence>
<dbReference type="EMBL" id="BPVZ01000321">
    <property type="protein sequence ID" value="GKV49813.1"/>
    <property type="molecule type" value="Genomic_DNA"/>
</dbReference>
<evidence type="ECO:0000313" key="3">
    <source>
        <dbReference type="Proteomes" id="UP001054252"/>
    </source>
</evidence>
<reference evidence="2 3" key="1">
    <citation type="journal article" date="2021" name="Commun. Biol.">
        <title>The genome of Shorea leprosula (Dipterocarpaceae) highlights the ecological relevance of drought in aseasonal tropical rainforests.</title>
        <authorList>
            <person name="Ng K.K.S."/>
            <person name="Kobayashi M.J."/>
            <person name="Fawcett J.A."/>
            <person name="Hatakeyama M."/>
            <person name="Paape T."/>
            <person name="Ng C.H."/>
            <person name="Ang C.C."/>
            <person name="Tnah L.H."/>
            <person name="Lee C.T."/>
            <person name="Nishiyama T."/>
            <person name="Sese J."/>
            <person name="O'Brien M.J."/>
            <person name="Copetti D."/>
            <person name="Mohd Noor M.I."/>
            <person name="Ong R.C."/>
            <person name="Putra M."/>
            <person name="Sireger I.Z."/>
            <person name="Indrioko S."/>
            <person name="Kosugi Y."/>
            <person name="Izuno A."/>
            <person name="Isagi Y."/>
            <person name="Lee S.L."/>
            <person name="Shimizu K.K."/>
        </authorList>
    </citation>
    <scope>NUCLEOTIDE SEQUENCE [LARGE SCALE GENOMIC DNA]</scope>
    <source>
        <strain evidence="2">214</strain>
    </source>
</reference>
<accession>A0AAV5MK04</accession>
<organism evidence="2 3">
    <name type="scientific">Rubroshorea leprosula</name>
    <dbReference type="NCBI Taxonomy" id="152421"/>
    <lineage>
        <taxon>Eukaryota</taxon>
        <taxon>Viridiplantae</taxon>
        <taxon>Streptophyta</taxon>
        <taxon>Embryophyta</taxon>
        <taxon>Tracheophyta</taxon>
        <taxon>Spermatophyta</taxon>
        <taxon>Magnoliopsida</taxon>
        <taxon>eudicotyledons</taxon>
        <taxon>Gunneridae</taxon>
        <taxon>Pentapetalae</taxon>
        <taxon>rosids</taxon>
        <taxon>malvids</taxon>
        <taxon>Malvales</taxon>
        <taxon>Dipterocarpaceae</taxon>
        <taxon>Rubroshorea</taxon>
    </lineage>
</organism>
<feature type="compositionally biased region" description="Polar residues" evidence="1">
    <location>
        <begin position="144"/>
        <end position="159"/>
    </location>
</feature>
<dbReference type="Proteomes" id="UP001054252">
    <property type="component" value="Unassembled WGS sequence"/>
</dbReference>
<feature type="region of interest" description="Disordered" evidence="1">
    <location>
        <begin position="100"/>
        <end position="163"/>
    </location>
</feature>
<name>A0AAV5MK04_9ROSI</name>
<keyword evidence="3" id="KW-1185">Reference proteome</keyword>
<evidence type="ECO:0000256" key="1">
    <source>
        <dbReference type="SAM" id="MobiDB-lite"/>
    </source>
</evidence>
<protein>
    <submittedName>
        <fullName evidence="2">Uncharacterized protein</fullName>
    </submittedName>
</protein>
<proteinExistence type="predicted"/>
<sequence>MELYAPNQFCRQLGYCQDIPFLPLFSFNHSYPLWFVIGEPDTLTSTLAKITQILQTMILPDPSFQPNCTSSYKTWWQGYFQPQFLGVLDNISALVPPPLTKKSEEKSVAEESGDLESALTIHPKKPNLPRSTSRIPTKRKITISADSSEEYTPSKQQRTGGIKRSAVKLAAAKKLIEFAFPLESTSATETQI</sequence>
<dbReference type="AlphaFoldDB" id="A0AAV5MK04"/>
<comment type="caution">
    <text evidence="2">The sequence shown here is derived from an EMBL/GenBank/DDBJ whole genome shotgun (WGS) entry which is preliminary data.</text>
</comment>
<gene>
    <name evidence="2" type="ORF">SLEP1_g56544</name>
</gene>